<dbReference type="SMR" id="A0A1S4E106"/>
<reference evidence="3" key="1">
    <citation type="submission" date="2025-08" db="UniProtKB">
        <authorList>
            <consortium name="RefSeq"/>
        </authorList>
    </citation>
    <scope>IDENTIFICATION</scope>
    <source>
        <tissue evidence="3">Stem</tissue>
    </source>
</reference>
<dbReference type="KEGG" id="cmo:103496239"/>
<dbReference type="Proteomes" id="UP001652600">
    <property type="component" value="Chromosome 6"/>
</dbReference>
<dbReference type="InParanoid" id="A0A1S4E106"/>
<feature type="transmembrane region" description="Helical" evidence="1">
    <location>
        <begin position="152"/>
        <end position="170"/>
    </location>
</feature>
<dbReference type="InterPro" id="IPR040346">
    <property type="entry name" value="GEX1/Brambleberry"/>
</dbReference>
<dbReference type="PANTHER" id="PTHR33538">
    <property type="entry name" value="PROTEIN GAMETE EXPRESSED 1"/>
    <property type="match status" value="1"/>
</dbReference>
<feature type="transmembrane region" description="Helical" evidence="1">
    <location>
        <begin position="195"/>
        <end position="219"/>
    </location>
</feature>
<protein>
    <submittedName>
        <fullName evidence="3">Protein GAMETE EXPRESSED 1-like</fullName>
    </submittedName>
</protein>
<dbReference type="RefSeq" id="XP_016901899.1">
    <property type="nucleotide sequence ID" value="XM_017046410.1"/>
</dbReference>
<dbReference type="PANTHER" id="PTHR33538:SF2">
    <property type="entry name" value="PROTEIN GAMETE EXPRESSED 1"/>
    <property type="match status" value="1"/>
</dbReference>
<dbReference type="OrthoDB" id="377549at2759"/>
<organism evidence="2 3">
    <name type="scientific">Cucumis melo</name>
    <name type="common">Muskmelon</name>
    <dbReference type="NCBI Taxonomy" id="3656"/>
    <lineage>
        <taxon>Eukaryota</taxon>
        <taxon>Viridiplantae</taxon>
        <taxon>Streptophyta</taxon>
        <taxon>Embryophyta</taxon>
        <taxon>Tracheophyta</taxon>
        <taxon>Spermatophyta</taxon>
        <taxon>Magnoliopsida</taxon>
        <taxon>eudicotyledons</taxon>
        <taxon>Gunneridae</taxon>
        <taxon>Pentapetalae</taxon>
        <taxon>rosids</taxon>
        <taxon>fabids</taxon>
        <taxon>Cucurbitales</taxon>
        <taxon>Cucurbitaceae</taxon>
        <taxon>Benincaseae</taxon>
        <taxon>Cucumis</taxon>
    </lineage>
</organism>
<evidence type="ECO:0000256" key="1">
    <source>
        <dbReference type="SAM" id="Phobius"/>
    </source>
</evidence>
<keyword evidence="1" id="KW-0812">Transmembrane</keyword>
<proteinExistence type="predicted"/>
<accession>A0A1S4E106</accession>
<sequence length="301" mass="35449">MGAVLHHSEKVYEQSRRIETSQLELQEDQLKLRRSWEEGMEMLHNSYKNLGQGMDGLRDEAIDIKKEITKVGDAMSLWRGSKLQQLAEYGHRQQEELLQRQKHLQQFHDHLMENSQSILAAQQSFESRQANISIALDKLFTLYNAMLLKSRLIRVFFIYFTSIFIIYMFSSTKQTYALRPGYILLEVLDIEQQTWIVNLVRTVFLLLAFLQLLHAICTYRDYDVLNHHMLLMLVEKINGMQTSNKLTWDSESDMSWASWIDTELSKDIEDSEYDLPEEIGENSISTTSTSRKYNIRHRSLR</sequence>
<keyword evidence="2" id="KW-1185">Reference proteome</keyword>
<name>A0A1S4E106_CUCME</name>
<keyword evidence="1" id="KW-1133">Transmembrane helix</keyword>
<keyword evidence="1" id="KW-0472">Membrane</keyword>
<evidence type="ECO:0000313" key="2">
    <source>
        <dbReference type="Proteomes" id="UP001652600"/>
    </source>
</evidence>
<dbReference type="GeneID" id="103496239"/>
<gene>
    <name evidence="3" type="primary">LOC103496239</name>
</gene>
<evidence type="ECO:0000313" key="3">
    <source>
        <dbReference type="RefSeq" id="XP_016901899.1"/>
    </source>
</evidence>
<dbReference type="AlphaFoldDB" id="A0A1S4E106"/>